<dbReference type="AlphaFoldDB" id="A0AAE4Z9E1"/>
<gene>
    <name evidence="1" type="ORF">GWO12_08175</name>
</gene>
<accession>A0AAE4Z9E1</accession>
<protein>
    <submittedName>
        <fullName evidence="1">Uncharacterized protein</fullName>
    </submittedName>
</protein>
<evidence type="ECO:0000313" key="2">
    <source>
        <dbReference type="Proteomes" id="UP000702544"/>
    </source>
</evidence>
<reference evidence="1 2" key="1">
    <citation type="submission" date="2020-01" db="EMBL/GenBank/DDBJ databases">
        <title>Genomes assembled from Gulf of Kutch pelagic sediment metagenomes.</title>
        <authorList>
            <person name="Chandrashekar M."/>
            <person name="Mahajan M.S."/>
            <person name="Dave K.J."/>
            <person name="Vatsa P."/>
            <person name="Nathani N.M."/>
        </authorList>
    </citation>
    <scope>NUCLEOTIDE SEQUENCE [LARGE SCALE GENOMIC DNA]</scope>
    <source>
        <strain evidence="1">KS3-K002</strain>
    </source>
</reference>
<sequence length="783" mass="85049">MLLPSGPNLIGIELRGFSIGELAAGTLFLMEVDADIEVFPVVEMLLDLVLGEHRPAFMPETGKLRQSFRLHNVTMLGATAFPVPIPIFFDEIGFEYTGIEGLELETHWGFPLPAIDAASIVGTARKLVDFLGDPQKQLQPGDLNDGDLGRFWSGPNYLQLPSYVGGKLVGSRTDDWEIDFAEQIVPLLNGIKRWDPLDLIRAFPIEKRVRKEGTTLFGFLDLGASWIVTTFDEFQELCEKGAEVRNQVLDELKAMPKRQRDNLIRALPLEGEPHASGLIMLLWGGWGIEGWASMEVSLGMAASGSKGVGTGYGIQGDLGNAAELALSSSAFVSKGSLDLGGHAGLRVADLLILDGSFSLHNDHFAIGVRSRLQVIDGTLRGHLSPSELVLAGDVQVRAGAFFSMNAQARIDSHHGFLVEGKWTYAAGQTQGVTLAAVGADSGLELRAGLETLEFNFVRFEGPALSLMYDPGADALAFRSLRLSGDTTVGAGIARGAGAITMTDPGGDSRLTLSIADGTLFGKYGCSLEATLPTSKFHQGPFDFRVELDKGICDALADAAFELLQFAASNYVLLRQARDFVARKKKLSEIPDEYAKRLNQIPKAMAERIKQVRTSKDLSGIVKKPIRDILKSAEDTLEKCDIRKVERTIEDCVDQLTGSVVGRLGGKEAAREIRKGLSYVRNFVYDQINSFIAQLEKKIPNWVELAPAVAARIAQAKRRDVLAIDGIVWHSSVEAAASRSELDVKVRARVNLDGKKWTPVQEIDLSLDPGRVDAATASLLKAIL</sequence>
<evidence type="ECO:0000313" key="1">
    <source>
        <dbReference type="EMBL" id="NIR75072.1"/>
    </source>
</evidence>
<comment type="caution">
    <text evidence="1">The sequence shown here is derived from an EMBL/GenBank/DDBJ whole genome shotgun (WGS) entry which is preliminary data.</text>
</comment>
<dbReference type="Proteomes" id="UP000702544">
    <property type="component" value="Unassembled WGS sequence"/>
</dbReference>
<name>A0AAE4Z9E1_9BACT</name>
<dbReference type="EMBL" id="JAACAK010000062">
    <property type="protein sequence ID" value="NIR75072.1"/>
    <property type="molecule type" value="Genomic_DNA"/>
</dbReference>
<proteinExistence type="predicted"/>
<organism evidence="1 2">
    <name type="scientific">Candidatus Kutchimonas denitrificans</name>
    <dbReference type="NCBI Taxonomy" id="3056748"/>
    <lineage>
        <taxon>Bacteria</taxon>
        <taxon>Pseudomonadati</taxon>
        <taxon>Gemmatimonadota</taxon>
        <taxon>Gemmatimonadia</taxon>
        <taxon>Candidatus Palauibacterales</taxon>
        <taxon>Candidatus Palauibacteraceae</taxon>
        <taxon>Candidatus Kutchimonas</taxon>
    </lineage>
</organism>